<gene>
    <name evidence="2" type="ORF">AQUCO_02800154v1</name>
</gene>
<dbReference type="PANTHER" id="PTHR31973:SF187">
    <property type="entry name" value="MUTATOR TRANSPOSASE MUDRA PROTEIN"/>
    <property type="match status" value="1"/>
</dbReference>
<dbReference type="Pfam" id="PF10551">
    <property type="entry name" value="MULE"/>
    <property type="match status" value="1"/>
</dbReference>
<proteinExistence type="predicted"/>
<dbReference type="AlphaFoldDB" id="A0A2G5D433"/>
<dbReference type="InParanoid" id="A0A2G5D433"/>
<reference evidence="2 3" key="1">
    <citation type="submission" date="2017-09" db="EMBL/GenBank/DDBJ databases">
        <title>WGS assembly of Aquilegia coerulea Goldsmith.</title>
        <authorList>
            <person name="Hodges S."/>
            <person name="Kramer E."/>
            <person name="Nordborg M."/>
            <person name="Tomkins J."/>
            <person name="Borevitz J."/>
            <person name="Derieg N."/>
            <person name="Yan J."/>
            <person name="Mihaltcheva S."/>
            <person name="Hayes R.D."/>
            <person name="Rokhsar D."/>
        </authorList>
    </citation>
    <scope>NUCLEOTIDE SEQUENCE [LARGE SCALE GENOMIC DNA]</scope>
    <source>
        <strain evidence="3">cv. Goldsmith</strain>
    </source>
</reference>
<name>A0A2G5D433_AQUCA</name>
<dbReference type="OrthoDB" id="1101236at2759"/>
<feature type="domain" description="MULE transposase" evidence="1">
    <location>
        <begin position="118"/>
        <end position="211"/>
    </location>
</feature>
<organism evidence="2 3">
    <name type="scientific">Aquilegia coerulea</name>
    <name type="common">Rocky mountain columbine</name>
    <dbReference type="NCBI Taxonomy" id="218851"/>
    <lineage>
        <taxon>Eukaryota</taxon>
        <taxon>Viridiplantae</taxon>
        <taxon>Streptophyta</taxon>
        <taxon>Embryophyta</taxon>
        <taxon>Tracheophyta</taxon>
        <taxon>Spermatophyta</taxon>
        <taxon>Magnoliopsida</taxon>
        <taxon>Ranunculales</taxon>
        <taxon>Ranunculaceae</taxon>
        <taxon>Thalictroideae</taxon>
        <taxon>Aquilegia</taxon>
    </lineage>
</organism>
<dbReference type="InterPro" id="IPR018289">
    <property type="entry name" value="MULE_transposase_dom"/>
</dbReference>
<dbReference type="Proteomes" id="UP000230069">
    <property type="component" value="Unassembled WGS sequence"/>
</dbReference>
<sequence>MGKKGNNKGKQVMNVQIPDLKMSLNLRCILTASQCLVLHHLLHLIMKMMVSSNLHLKALIRGSYSYSYQLLETYSHELMSVDPDAVTDILTGPGDRFECFFWRYGISVRVYKKNLRPVVIVDGTFLKGRYPGTILSAIAVDGNNHVFPFAFAVVMKEKNDSWDWFFTKLRDHVVGVDHQFILLSGRHKSIIQGVPKILPNAVHMYCSYHMSGKFGHKKIKFLVQESAKTLNQQEFWGNMLGIWVLSSKAHEKLMDVGPLEKWASAFQEKSRFLSFTLILQIWNCDNKSCGELEQNDHWRKNDASYYHCFNDTR</sequence>
<accession>A0A2G5D433</accession>
<evidence type="ECO:0000313" key="3">
    <source>
        <dbReference type="Proteomes" id="UP000230069"/>
    </source>
</evidence>
<dbReference type="STRING" id="218851.A0A2G5D433"/>
<keyword evidence="3" id="KW-1185">Reference proteome</keyword>
<evidence type="ECO:0000259" key="1">
    <source>
        <dbReference type="Pfam" id="PF10551"/>
    </source>
</evidence>
<dbReference type="EMBL" id="KZ305045">
    <property type="protein sequence ID" value="PIA38276.1"/>
    <property type="molecule type" value="Genomic_DNA"/>
</dbReference>
<evidence type="ECO:0000313" key="2">
    <source>
        <dbReference type="EMBL" id="PIA38276.1"/>
    </source>
</evidence>
<dbReference type="PANTHER" id="PTHR31973">
    <property type="entry name" value="POLYPROTEIN, PUTATIVE-RELATED"/>
    <property type="match status" value="1"/>
</dbReference>
<protein>
    <recommendedName>
        <fullName evidence="1">MULE transposase domain-containing protein</fullName>
    </recommendedName>
</protein>